<evidence type="ECO:0000256" key="1">
    <source>
        <dbReference type="SAM" id="MobiDB-lite"/>
    </source>
</evidence>
<name>A0ABN9QF46_9DINO</name>
<sequence>DALDTLDALSTSPTPPWALPDPRARPGTRPVASSAAAADAAATRADGLDPRQRKGSPDRGDPPKRASQVSDGEDPGGLLRERRRSLLATPSPRGRAVSSATPIP</sequence>
<dbReference type="Proteomes" id="UP001189429">
    <property type="component" value="Unassembled WGS sequence"/>
</dbReference>
<reference evidence="2" key="1">
    <citation type="submission" date="2023-10" db="EMBL/GenBank/DDBJ databases">
        <authorList>
            <person name="Chen Y."/>
            <person name="Shah S."/>
            <person name="Dougan E. K."/>
            <person name="Thang M."/>
            <person name="Chan C."/>
        </authorList>
    </citation>
    <scope>NUCLEOTIDE SEQUENCE [LARGE SCALE GENOMIC DNA]</scope>
</reference>
<keyword evidence="3" id="KW-1185">Reference proteome</keyword>
<dbReference type="EMBL" id="CAUYUJ010003015">
    <property type="protein sequence ID" value="CAK0803482.1"/>
    <property type="molecule type" value="Genomic_DNA"/>
</dbReference>
<feature type="compositionally biased region" description="Low complexity" evidence="1">
    <location>
        <begin position="32"/>
        <end position="45"/>
    </location>
</feature>
<comment type="caution">
    <text evidence="2">The sequence shown here is derived from an EMBL/GenBank/DDBJ whole genome shotgun (WGS) entry which is preliminary data.</text>
</comment>
<protein>
    <submittedName>
        <fullName evidence="2">Uncharacterized protein</fullName>
    </submittedName>
</protein>
<feature type="compositionally biased region" description="Basic and acidic residues" evidence="1">
    <location>
        <begin position="46"/>
        <end position="64"/>
    </location>
</feature>
<evidence type="ECO:0000313" key="3">
    <source>
        <dbReference type="Proteomes" id="UP001189429"/>
    </source>
</evidence>
<organism evidence="2 3">
    <name type="scientific">Prorocentrum cordatum</name>
    <dbReference type="NCBI Taxonomy" id="2364126"/>
    <lineage>
        <taxon>Eukaryota</taxon>
        <taxon>Sar</taxon>
        <taxon>Alveolata</taxon>
        <taxon>Dinophyceae</taxon>
        <taxon>Prorocentrales</taxon>
        <taxon>Prorocentraceae</taxon>
        <taxon>Prorocentrum</taxon>
    </lineage>
</organism>
<proteinExistence type="predicted"/>
<accession>A0ABN9QF46</accession>
<gene>
    <name evidence="2" type="ORF">PCOR1329_LOCUS10629</name>
</gene>
<feature type="region of interest" description="Disordered" evidence="1">
    <location>
        <begin position="1"/>
        <end position="104"/>
    </location>
</feature>
<evidence type="ECO:0000313" key="2">
    <source>
        <dbReference type="EMBL" id="CAK0803482.1"/>
    </source>
</evidence>
<feature type="non-terminal residue" evidence="2">
    <location>
        <position position="1"/>
    </location>
</feature>